<evidence type="ECO:0008006" key="5">
    <source>
        <dbReference type="Google" id="ProtNLM"/>
    </source>
</evidence>
<evidence type="ECO:0000313" key="4">
    <source>
        <dbReference type="Proteomes" id="UP000179069"/>
    </source>
</evidence>
<dbReference type="AlphaFoldDB" id="A0A1G1VL72"/>
<gene>
    <name evidence="3" type="ORF">A2785_00805</name>
</gene>
<evidence type="ECO:0000256" key="1">
    <source>
        <dbReference type="SAM" id="Phobius"/>
    </source>
</evidence>
<keyword evidence="2" id="KW-0732">Signal</keyword>
<evidence type="ECO:0000313" key="3">
    <source>
        <dbReference type="EMBL" id="OGY16111.1"/>
    </source>
</evidence>
<dbReference type="Proteomes" id="UP000179069">
    <property type="component" value="Unassembled WGS sequence"/>
</dbReference>
<name>A0A1G1VL72_9BACT</name>
<protein>
    <recommendedName>
        <fullName evidence="5">PDGLE domain-containing protein</fullName>
    </recommendedName>
</protein>
<feature type="signal peptide" evidence="2">
    <location>
        <begin position="1"/>
        <end position="31"/>
    </location>
</feature>
<keyword evidence="1" id="KW-0812">Transmembrane</keyword>
<dbReference type="EMBL" id="MHCI01000019">
    <property type="protein sequence ID" value="OGY16111.1"/>
    <property type="molecule type" value="Genomic_DNA"/>
</dbReference>
<keyword evidence="1" id="KW-0472">Membrane</keyword>
<evidence type="ECO:0000256" key="2">
    <source>
        <dbReference type="SAM" id="SignalP"/>
    </source>
</evidence>
<feature type="chain" id="PRO_5009581022" description="PDGLE domain-containing protein" evidence="2">
    <location>
        <begin position="32"/>
        <end position="101"/>
    </location>
</feature>
<accession>A0A1G1VL72</accession>
<organism evidence="3 4">
    <name type="scientific">Candidatus Chisholmbacteria bacterium RIFCSPHIGHO2_01_FULL_49_18</name>
    <dbReference type="NCBI Taxonomy" id="1797590"/>
    <lineage>
        <taxon>Bacteria</taxon>
        <taxon>Candidatus Chisholmiibacteriota</taxon>
    </lineage>
</organism>
<feature type="transmembrane region" description="Helical" evidence="1">
    <location>
        <begin position="70"/>
        <end position="89"/>
    </location>
</feature>
<proteinExistence type="predicted"/>
<reference evidence="3 4" key="1">
    <citation type="journal article" date="2016" name="Nat. Commun.">
        <title>Thousands of microbial genomes shed light on interconnected biogeochemical processes in an aquifer system.</title>
        <authorList>
            <person name="Anantharaman K."/>
            <person name="Brown C.T."/>
            <person name="Hug L.A."/>
            <person name="Sharon I."/>
            <person name="Castelle C.J."/>
            <person name="Probst A.J."/>
            <person name="Thomas B.C."/>
            <person name="Singh A."/>
            <person name="Wilkins M.J."/>
            <person name="Karaoz U."/>
            <person name="Brodie E.L."/>
            <person name="Williams K.H."/>
            <person name="Hubbard S.S."/>
            <person name="Banfield J.F."/>
        </authorList>
    </citation>
    <scope>NUCLEOTIDE SEQUENCE [LARGE SCALE GENOMIC DNA]</scope>
</reference>
<sequence>METQKRKNFAVLLITASLAAAGLFKPVAVLAQEEVVCTVVYGQGEVCGVRTTREQILASHTPVEAGIEDVNFLGIAASVGAAGAIFFLLSKVTKRFYLIDR</sequence>
<keyword evidence="1" id="KW-1133">Transmembrane helix</keyword>
<comment type="caution">
    <text evidence="3">The sequence shown here is derived from an EMBL/GenBank/DDBJ whole genome shotgun (WGS) entry which is preliminary data.</text>
</comment>